<dbReference type="PANTHER" id="PTHR42760">
    <property type="entry name" value="SHORT-CHAIN DEHYDROGENASES/REDUCTASES FAMILY MEMBER"/>
    <property type="match status" value="1"/>
</dbReference>
<evidence type="ECO:0000256" key="2">
    <source>
        <dbReference type="ARBA" id="ARBA00023002"/>
    </source>
</evidence>
<dbReference type="Gene3D" id="3.40.50.720">
    <property type="entry name" value="NAD(P)-binding Rossmann-like Domain"/>
    <property type="match status" value="1"/>
</dbReference>
<dbReference type="PRINTS" id="PR00081">
    <property type="entry name" value="GDHRDH"/>
</dbReference>
<gene>
    <name evidence="5" type="ORF">FA10DRAFT_5</name>
</gene>
<comment type="similarity">
    <text evidence="1 3">Belongs to the short-chain dehydrogenases/reductases (SDR) family.</text>
</comment>
<dbReference type="STRING" id="215250.A0A316YXR2"/>
<evidence type="ECO:0000313" key="6">
    <source>
        <dbReference type="Proteomes" id="UP000245768"/>
    </source>
</evidence>
<organism evidence="5 6">
    <name type="scientific">Acaromyces ingoldii</name>
    <dbReference type="NCBI Taxonomy" id="215250"/>
    <lineage>
        <taxon>Eukaryota</taxon>
        <taxon>Fungi</taxon>
        <taxon>Dikarya</taxon>
        <taxon>Basidiomycota</taxon>
        <taxon>Ustilaginomycotina</taxon>
        <taxon>Exobasidiomycetes</taxon>
        <taxon>Exobasidiales</taxon>
        <taxon>Cryptobasidiaceae</taxon>
        <taxon>Acaromyces</taxon>
    </lineage>
</organism>
<dbReference type="PANTHER" id="PTHR42760:SF37">
    <property type="entry name" value="CLAVALDEHYDE DEHYDROGENASE"/>
    <property type="match status" value="1"/>
</dbReference>
<dbReference type="InterPro" id="IPR036291">
    <property type="entry name" value="NAD(P)-bd_dom_sf"/>
</dbReference>
<dbReference type="OrthoDB" id="1933717at2759"/>
<dbReference type="GeneID" id="37047443"/>
<evidence type="ECO:0000256" key="3">
    <source>
        <dbReference type="RuleBase" id="RU000363"/>
    </source>
</evidence>
<evidence type="ECO:0000313" key="5">
    <source>
        <dbReference type="EMBL" id="PWN92605.1"/>
    </source>
</evidence>
<dbReference type="InterPro" id="IPR057326">
    <property type="entry name" value="KR_dom"/>
</dbReference>
<dbReference type="Proteomes" id="UP000245768">
    <property type="component" value="Unassembled WGS sequence"/>
</dbReference>
<name>A0A316YXR2_9BASI</name>
<dbReference type="GO" id="GO:0016616">
    <property type="term" value="F:oxidoreductase activity, acting on the CH-OH group of donors, NAD or NADP as acceptor"/>
    <property type="evidence" value="ECO:0007669"/>
    <property type="project" value="TreeGrafter"/>
</dbReference>
<dbReference type="InterPro" id="IPR002347">
    <property type="entry name" value="SDR_fam"/>
</dbReference>
<proteinExistence type="inferred from homology"/>
<evidence type="ECO:0000256" key="1">
    <source>
        <dbReference type="ARBA" id="ARBA00006484"/>
    </source>
</evidence>
<keyword evidence="6" id="KW-1185">Reference proteome</keyword>
<dbReference type="RefSeq" id="XP_025379803.1">
    <property type="nucleotide sequence ID" value="XM_025525527.1"/>
</dbReference>
<dbReference type="AlphaFoldDB" id="A0A316YXR2"/>
<evidence type="ECO:0000259" key="4">
    <source>
        <dbReference type="SMART" id="SM00822"/>
    </source>
</evidence>
<reference evidence="5 6" key="1">
    <citation type="journal article" date="2018" name="Mol. Biol. Evol.">
        <title>Broad Genomic Sampling Reveals a Smut Pathogenic Ancestry of the Fungal Clade Ustilaginomycotina.</title>
        <authorList>
            <person name="Kijpornyongpan T."/>
            <person name="Mondo S.J."/>
            <person name="Barry K."/>
            <person name="Sandor L."/>
            <person name="Lee J."/>
            <person name="Lipzen A."/>
            <person name="Pangilinan J."/>
            <person name="LaButti K."/>
            <person name="Hainaut M."/>
            <person name="Henrissat B."/>
            <person name="Grigoriev I.V."/>
            <person name="Spatafora J.W."/>
            <person name="Aime M.C."/>
        </authorList>
    </citation>
    <scope>NUCLEOTIDE SEQUENCE [LARGE SCALE GENOMIC DNA]</scope>
    <source>
        <strain evidence="5 6">MCA 4198</strain>
    </source>
</reference>
<protein>
    <submittedName>
        <fullName evidence="5">NAD(P)-binding protein</fullName>
    </submittedName>
</protein>
<dbReference type="CDD" id="cd05233">
    <property type="entry name" value="SDR_c"/>
    <property type="match status" value="1"/>
</dbReference>
<keyword evidence="2" id="KW-0560">Oxidoreductase</keyword>
<dbReference type="SMART" id="SM00822">
    <property type="entry name" value="PKS_KR"/>
    <property type="match status" value="1"/>
</dbReference>
<dbReference type="Pfam" id="PF00106">
    <property type="entry name" value="adh_short"/>
    <property type="match status" value="1"/>
</dbReference>
<accession>A0A316YXR2</accession>
<dbReference type="InParanoid" id="A0A316YXR2"/>
<sequence length="316" mass="33863">MSLTDTFANVFTPTHHDVYDFIDPSNALKGSAKGRKVLITGAGTGIGRGIALSFARAGAESLVLVARRREPLEETRSMIQSSFGEQTEVLVCSGVDISDPSAVDELFASDALRSRPADVLVSNAGVALSRAPVQDSDPSLWWSDFEINTKGPYLLCRAFLRARRAAMMSSSSSLQAHSFDRSGRPGYIINVTTNTTRYQANMSSYSGSKNGLNILTEAIEAEQKGDVHAYALHPGGVAGTGLTGENIKLPPKIAALMVDKPELAGATCVWLCTEKAHTLGGRYLSATWDMQKVLSLSDSLEDDSLKTRVSGVTWAM</sequence>
<dbReference type="SUPFAM" id="SSF51735">
    <property type="entry name" value="NAD(P)-binding Rossmann-fold domains"/>
    <property type="match status" value="1"/>
</dbReference>
<dbReference type="PRINTS" id="PR00080">
    <property type="entry name" value="SDRFAMILY"/>
</dbReference>
<dbReference type="EMBL" id="KZ819634">
    <property type="protein sequence ID" value="PWN92605.1"/>
    <property type="molecule type" value="Genomic_DNA"/>
</dbReference>
<feature type="domain" description="Ketoreductase" evidence="4">
    <location>
        <begin position="35"/>
        <end position="240"/>
    </location>
</feature>